<feature type="region of interest" description="Disordered" evidence="1">
    <location>
        <begin position="1"/>
        <end position="23"/>
    </location>
</feature>
<dbReference type="AlphaFoldDB" id="A0A9P9IUR7"/>
<gene>
    <name evidence="2" type="ORF">EDB81DRAFT_94102</name>
</gene>
<feature type="compositionally biased region" description="Polar residues" evidence="1">
    <location>
        <begin position="73"/>
        <end position="94"/>
    </location>
</feature>
<evidence type="ECO:0000313" key="2">
    <source>
        <dbReference type="EMBL" id="KAH7134237.1"/>
    </source>
</evidence>
<protein>
    <submittedName>
        <fullName evidence="2">Uncharacterized protein</fullName>
    </submittedName>
</protein>
<name>A0A9P9IUR7_9HYPO</name>
<evidence type="ECO:0000256" key="1">
    <source>
        <dbReference type="SAM" id="MobiDB-lite"/>
    </source>
</evidence>
<dbReference type="EMBL" id="JAGMUV010000014">
    <property type="protein sequence ID" value="KAH7134237.1"/>
    <property type="molecule type" value="Genomic_DNA"/>
</dbReference>
<reference evidence="2" key="1">
    <citation type="journal article" date="2021" name="Nat. Commun.">
        <title>Genetic determinants of endophytism in the Arabidopsis root mycobiome.</title>
        <authorList>
            <person name="Mesny F."/>
            <person name="Miyauchi S."/>
            <person name="Thiergart T."/>
            <person name="Pickel B."/>
            <person name="Atanasova L."/>
            <person name="Karlsson M."/>
            <person name="Huettel B."/>
            <person name="Barry K.W."/>
            <person name="Haridas S."/>
            <person name="Chen C."/>
            <person name="Bauer D."/>
            <person name="Andreopoulos W."/>
            <person name="Pangilinan J."/>
            <person name="LaButti K."/>
            <person name="Riley R."/>
            <person name="Lipzen A."/>
            <person name="Clum A."/>
            <person name="Drula E."/>
            <person name="Henrissat B."/>
            <person name="Kohler A."/>
            <person name="Grigoriev I.V."/>
            <person name="Martin F.M."/>
            <person name="Hacquard S."/>
        </authorList>
    </citation>
    <scope>NUCLEOTIDE SEQUENCE</scope>
    <source>
        <strain evidence="2">MPI-CAGE-AT-0147</strain>
    </source>
</reference>
<evidence type="ECO:0000313" key="3">
    <source>
        <dbReference type="Proteomes" id="UP000738349"/>
    </source>
</evidence>
<organism evidence="2 3">
    <name type="scientific">Dactylonectria macrodidyma</name>
    <dbReference type="NCBI Taxonomy" id="307937"/>
    <lineage>
        <taxon>Eukaryota</taxon>
        <taxon>Fungi</taxon>
        <taxon>Dikarya</taxon>
        <taxon>Ascomycota</taxon>
        <taxon>Pezizomycotina</taxon>
        <taxon>Sordariomycetes</taxon>
        <taxon>Hypocreomycetidae</taxon>
        <taxon>Hypocreales</taxon>
        <taxon>Nectriaceae</taxon>
        <taxon>Dactylonectria</taxon>
    </lineage>
</organism>
<accession>A0A9P9IUR7</accession>
<keyword evidence="3" id="KW-1185">Reference proteome</keyword>
<sequence length="202" mass="21580">MAHLAIQPGADPTKPSTGFNGRPFSFLTRPRLQPFLAIGEPVPHADHNRTQTLIGTFFLTSPAQQKVRAVLSPRSQQPAVTGSSSRIQRHSSVPSARPGTASRAMAGTTCTKSSTATAFQPILALKGVVETLTTLHSSAWTLHSSISHPGHTEFSETHWCWCCRFSSGPILANLAQLLPNLASEAGNEVAIRSVIAPIVLTR</sequence>
<dbReference type="Proteomes" id="UP000738349">
    <property type="component" value="Unassembled WGS sequence"/>
</dbReference>
<proteinExistence type="predicted"/>
<comment type="caution">
    <text evidence="2">The sequence shown here is derived from an EMBL/GenBank/DDBJ whole genome shotgun (WGS) entry which is preliminary data.</text>
</comment>
<feature type="region of interest" description="Disordered" evidence="1">
    <location>
        <begin position="71"/>
        <end position="103"/>
    </location>
</feature>